<dbReference type="FunFam" id="3.40.50.300:FF:000190">
    <property type="entry name" value="ATP-dependent RNA helicase"/>
    <property type="match status" value="1"/>
</dbReference>
<name>A0A261F290_9BIFI</name>
<dbReference type="CDD" id="cd18795">
    <property type="entry name" value="SF2_C_Ski2"/>
    <property type="match status" value="1"/>
</dbReference>
<dbReference type="AlphaFoldDB" id="A0A261F290"/>
<evidence type="ECO:0000259" key="7">
    <source>
        <dbReference type="PROSITE" id="PS51194"/>
    </source>
</evidence>
<dbReference type="GO" id="GO:0055087">
    <property type="term" value="C:Ski complex"/>
    <property type="evidence" value="ECO:0007669"/>
    <property type="project" value="TreeGrafter"/>
</dbReference>
<dbReference type="SMART" id="SM00490">
    <property type="entry name" value="HELICc"/>
    <property type="match status" value="1"/>
</dbReference>
<dbReference type="GO" id="GO:0070478">
    <property type="term" value="P:nuclear-transcribed mRNA catabolic process, 3'-5' exonucleolytic nonsense-mediated decay"/>
    <property type="evidence" value="ECO:0007669"/>
    <property type="project" value="TreeGrafter"/>
</dbReference>
<dbReference type="PANTHER" id="PTHR12131">
    <property type="entry name" value="ATP-DEPENDENT RNA AND DNA HELICASE"/>
    <property type="match status" value="1"/>
</dbReference>
<dbReference type="EMBL" id="MWWR01000002">
    <property type="protein sequence ID" value="OZG53240.1"/>
    <property type="molecule type" value="Genomic_DNA"/>
</dbReference>
<protein>
    <submittedName>
        <fullName evidence="8">DEAD/DEAH box helicase</fullName>
    </submittedName>
</protein>
<evidence type="ECO:0000259" key="6">
    <source>
        <dbReference type="PROSITE" id="PS51192"/>
    </source>
</evidence>
<dbReference type="SUPFAM" id="SSF52540">
    <property type="entry name" value="P-loop containing nucleoside triphosphate hydrolases"/>
    <property type="match status" value="1"/>
</dbReference>
<evidence type="ECO:0000256" key="2">
    <source>
        <dbReference type="ARBA" id="ARBA00022801"/>
    </source>
</evidence>
<dbReference type="PROSITE" id="PS51192">
    <property type="entry name" value="HELICASE_ATP_BIND_1"/>
    <property type="match status" value="1"/>
</dbReference>
<dbReference type="PROSITE" id="PS51194">
    <property type="entry name" value="HELICASE_CTER"/>
    <property type="match status" value="1"/>
</dbReference>
<organism evidence="8 9">
    <name type="scientific">Pseudoscardovia radai</name>
    <dbReference type="NCBI Taxonomy" id="987066"/>
    <lineage>
        <taxon>Bacteria</taxon>
        <taxon>Bacillati</taxon>
        <taxon>Actinomycetota</taxon>
        <taxon>Actinomycetes</taxon>
        <taxon>Bifidobacteriales</taxon>
        <taxon>Bifidobacteriaceae</taxon>
        <taxon>Pseudoscardovia</taxon>
    </lineage>
</organism>
<evidence type="ECO:0000256" key="1">
    <source>
        <dbReference type="ARBA" id="ARBA00022741"/>
    </source>
</evidence>
<feature type="domain" description="Helicase ATP-binding" evidence="6">
    <location>
        <begin position="84"/>
        <end position="242"/>
    </location>
</feature>
<dbReference type="Pfam" id="PF08148">
    <property type="entry name" value="DSHCT"/>
    <property type="match status" value="1"/>
</dbReference>
<dbReference type="OrthoDB" id="3229913at2"/>
<accession>A0A261F290</accession>
<evidence type="ECO:0000256" key="4">
    <source>
        <dbReference type="ARBA" id="ARBA00022840"/>
    </source>
</evidence>
<dbReference type="InterPro" id="IPR027417">
    <property type="entry name" value="P-loop_NTPase"/>
</dbReference>
<keyword evidence="9" id="KW-1185">Reference proteome</keyword>
<dbReference type="InterPro" id="IPR050699">
    <property type="entry name" value="RNA-DNA_Helicase"/>
</dbReference>
<feature type="compositionally biased region" description="Basic and acidic residues" evidence="5">
    <location>
        <begin position="298"/>
        <end position="308"/>
    </location>
</feature>
<dbReference type="InterPro" id="IPR001650">
    <property type="entry name" value="Helicase_C-like"/>
</dbReference>
<feature type="region of interest" description="Disordered" evidence="5">
    <location>
        <begin position="298"/>
        <end position="334"/>
    </location>
</feature>
<dbReference type="InterPro" id="IPR011545">
    <property type="entry name" value="DEAD/DEAH_box_helicase_dom"/>
</dbReference>
<keyword evidence="2" id="KW-0378">Hydrolase</keyword>
<evidence type="ECO:0000256" key="3">
    <source>
        <dbReference type="ARBA" id="ARBA00022806"/>
    </source>
</evidence>
<dbReference type="Pfam" id="PF00271">
    <property type="entry name" value="Helicase_C"/>
    <property type="match status" value="1"/>
</dbReference>
<dbReference type="Gene3D" id="1.10.3380.30">
    <property type="match status" value="1"/>
</dbReference>
<proteinExistence type="predicted"/>
<dbReference type="GO" id="GO:0004386">
    <property type="term" value="F:helicase activity"/>
    <property type="evidence" value="ECO:0007669"/>
    <property type="project" value="UniProtKB-KW"/>
</dbReference>
<dbReference type="GO" id="GO:0003676">
    <property type="term" value="F:nucleic acid binding"/>
    <property type="evidence" value="ECO:0007669"/>
    <property type="project" value="InterPro"/>
</dbReference>
<keyword evidence="3 8" id="KW-0347">Helicase</keyword>
<reference evidence="8 9" key="1">
    <citation type="journal article" date="2017" name="BMC Genomics">
        <title>Comparative genomic and phylogenomic analyses of the Bifidobacteriaceae family.</title>
        <authorList>
            <person name="Lugli G.A."/>
            <person name="Milani C."/>
            <person name="Turroni F."/>
            <person name="Duranti S."/>
            <person name="Mancabelli L."/>
            <person name="Mangifesta M."/>
            <person name="Ferrario C."/>
            <person name="Modesto M."/>
            <person name="Mattarelli P."/>
            <person name="Jiri K."/>
            <person name="van Sinderen D."/>
            <person name="Ventura M."/>
        </authorList>
    </citation>
    <scope>NUCLEOTIDE SEQUENCE [LARGE SCALE GENOMIC DNA]</scope>
    <source>
        <strain evidence="8 9">DSM 24742</strain>
    </source>
</reference>
<comment type="caution">
    <text evidence="8">The sequence shown here is derived from an EMBL/GenBank/DDBJ whole genome shotgun (WGS) entry which is preliminary data.</text>
</comment>
<evidence type="ECO:0000313" key="8">
    <source>
        <dbReference type="EMBL" id="OZG53240.1"/>
    </source>
</evidence>
<sequence>MTHHRHHRRDDAARAEASERVTGTMSANGARHAGHVGDGAADGALSPAQRYQAFRARQSYARSVAAQFADTLEFQLDDFQRQAIDELEAGRNVLVAAPTGAGKTIVADFAIFLAQHRNVKAFYTTPIKALSNQKYHDLCAIYGADRVGLLTGDMSVNSEADIVVMTTEVLRNMIYENSTTLEALEYVVLDEVHYLADRSRGQVWEEVIVHLPRRVKIVGLSATVSNVEDFSQWIESVRGETSLVISEHRPVPLERHVITQEDERTEPVLWDLYRADGSEELNPALARELSRLDRIGERRAGSRDEDGRRRHGGRGSRGAHGAGRGGHDRDDARASQRHYPKRWAVIDELDFLDLLPGIYFIFSRMGCDKAVEQCLDAGLRLTTDEEARRIRLIVDEMMEGQISREDAKALGFSRFRFALEMGFAPHHAGMIALFRQIVETLFEQGLVKVVFATETLALGINMPARSVIVEKLEKFNGEGHVPLTPGEFTQLTGRAGRRGIDVIGHAVIVDHRGFQPQMAASLSSKRVYPLHSSFSPTFNMAVNLLNSSDYQTARETLDHSFAQWEANESAEELVSRIDSMQGTLEDYERAFACDRGDFAEFMRLRMELSDLERHDRKRVQHMPYPSEGERRHAIRQVDERIAAVRKREQAHPCRSCPDLQAHLRWGNRWAKTRRELDRLQDRYDSRTGSVARHFERICEILRILGYIEGDDPRDYSVTRKGQLLRHLYGEQDIVLAECLARGLFDDLDPEQLVAVVSGFVFESRRGGTGEPRHYPGGMRGRIRSTVAAVSTVHESINALCEDWGLDDLQPLDYGACDIMFDWSSGKSLAVVLDDTDMTGGDFVRSCKRVADALGQIASIGVYLEHPEVAERAHQAALTIDRGVVAYSGIEE</sequence>
<dbReference type="GO" id="GO:0005524">
    <property type="term" value="F:ATP binding"/>
    <property type="evidence" value="ECO:0007669"/>
    <property type="project" value="UniProtKB-KW"/>
</dbReference>
<dbReference type="SMART" id="SM01142">
    <property type="entry name" value="DSHCT"/>
    <property type="match status" value="1"/>
</dbReference>
<feature type="compositionally biased region" description="Gly residues" evidence="5">
    <location>
        <begin position="315"/>
        <end position="324"/>
    </location>
</feature>
<keyword evidence="1" id="KW-0547">Nucleotide-binding</keyword>
<evidence type="ECO:0000256" key="5">
    <source>
        <dbReference type="SAM" id="MobiDB-lite"/>
    </source>
</evidence>
<evidence type="ECO:0000313" key="9">
    <source>
        <dbReference type="Proteomes" id="UP000216725"/>
    </source>
</evidence>
<dbReference type="PANTHER" id="PTHR12131:SF1">
    <property type="entry name" value="ATP-DEPENDENT RNA HELICASE SUPV3L1, MITOCHONDRIAL-RELATED"/>
    <property type="match status" value="1"/>
</dbReference>
<dbReference type="SMART" id="SM00487">
    <property type="entry name" value="DEXDc"/>
    <property type="match status" value="1"/>
</dbReference>
<dbReference type="Pfam" id="PF00270">
    <property type="entry name" value="DEAD"/>
    <property type="match status" value="1"/>
</dbReference>
<dbReference type="InterPro" id="IPR012961">
    <property type="entry name" value="Ski2/MTR4_C"/>
</dbReference>
<gene>
    <name evidence="8" type="ORF">PSRA_0047</name>
</gene>
<dbReference type="GO" id="GO:0016787">
    <property type="term" value="F:hydrolase activity"/>
    <property type="evidence" value="ECO:0007669"/>
    <property type="project" value="UniProtKB-KW"/>
</dbReference>
<feature type="compositionally biased region" description="Basic and acidic residues" evidence="5">
    <location>
        <begin position="9"/>
        <end position="19"/>
    </location>
</feature>
<dbReference type="InterPro" id="IPR014001">
    <property type="entry name" value="Helicase_ATP-bd"/>
</dbReference>
<dbReference type="Proteomes" id="UP000216725">
    <property type="component" value="Unassembled WGS sequence"/>
</dbReference>
<dbReference type="Gene3D" id="3.40.50.300">
    <property type="entry name" value="P-loop containing nucleotide triphosphate hydrolases"/>
    <property type="match status" value="2"/>
</dbReference>
<feature type="region of interest" description="Disordered" evidence="5">
    <location>
        <begin position="1"/>
        <end position="42"/>
    </location>
</feature>
<feature type="domain" description="Helicase C-terminal" evidence="7">
    <location>
        <begin position="347"/>
        <end position="546"/>
    </location>
</feature>
<feature type="compositionally biased region" description="Basic and acidic residues" evidence="5">
    <location>
        <begin position="325"/>
        <end position="334"/>
    </location>
</feature>
<keyword evidence="4" id="KW-0067">ATP-binding</keyword>